<dbReference type="PANTHER" id="PTHR43775">
    <property type="entry name" value="FATTY ACID SYNTHASE"/>
    <property type="match status" value="1"/>
</dbReference>
<feature type="domain" description="Carrier" evidence="10">
    <location>
        <begin position="2603"/>
        <end position="2680"/>
    </location>
</feature>
<dbReference type="InterPro" id="IPR049900">
    <property type="entry name" value="PKS_mFAS_DH"/>
</dbReference>
<evidence type="ECO:0000256" key="5">
    <source>
        <dbReference type="ARBA" id="ARBA00023002"/>
    </source>
</evidence>
<dbReference type="SMART" id="SM00822">
    <property type="entry name" value="PKS_KR"/>
    <property type="match status" value="1"/>
</dbReference>
<evidence type="ECO:0000256" key="8">
    <source>
        <dbReference type="PROSITE-ProRule" id="PRU01363"/>
    </source>
</evidence>
<dbReference type="Gene3D" id="3.10.129.110">
    <property type="entry name" value="Polyketide synthase dehydratase"/>
    <property type="match status" value="1"/>
</dbReference>
<dbReference type="InterPro" id="IPR029063">
    <property type="entry name" value="SAM-dependent_MTases_sf"/>
</dbReference>
<dbReference type="SMART" id="SM00825">
    <property type="entry name" value="PKS_KS"/>
    <property type="match status" value="1"/>
</dbReference>
<keyword evidence="1" id="KW-0596">Phosphopantetheine</keyword>
<dbReference type="GO" id="GO:0016491">
    <property type="term" value="F:oxidoreductase activity"/>
    <property type="evidence" value="ECO:0007669"/>
    <property type="project" value="UniProtKB-KW"/>
</dbReference>
<dbReference type="GO" id="GO:0004312">
    <property type="term" value="F:fatty acid synthase activity"/>
    <property type="evidence" value="ECO:0007669"/>
    <property type="project" value="TreeGrafter"/>
</dbReference>
<dbReference type="InterPro" id="IPR049551">
    <property type="entry name" value="PKS_DH_C"/>
</dbReference>
<dbReference type="InterPro" id="IPR011032">
    <property type="entry name" value="GroES-like_sf"/>
</dbReference>
<dbReference type="SMART" id="SM00829">
    <property type="entry name" value="PKS_ER"/>
    <property type="match status" value="1"/>
</dbReference>
<dbReference type="Gene3D" id="3.90.180.10">
    <property type="entry name" value="Medium-chain alcohol dehydrogenases, catalytic domain"/>
    <property type="match status" value="1"/>
</dbReference>
<dbReference type="PROSITE" id="PS50075">
    <property type="entry name" value="CARRIER"/>
    <property type="match status" value="1"/>
</dbReference>
<dbReference type="CDD" id="cd02440">
    <property type="entry name" value="AdoMet_MTases"/>
    <property type="match status" value="1"/>
</dbReference>
<feature type="active site" description="Proton donor; for dehydratase activity" evidence="8">
    <location>
        <position position="1270"/>
    </location>
</feature>
<evidence type="ECO:0000256" key="2">
    <source>
        <dbReference type="ARBA" id="ARBA00022553"/>
    </source>
</evidence>
<dbReference type="InterPro" id="IPR057326">
    <property type="entry name" value="KR_dom"/>
</dbReference>
<dbReference type="Gene3D" id="3.40.50.150">
    <property type="entry name" value="Vaccinia Virus protein VP39"/>
    <property type="match status" value="1"/>
</dbReference>
<dbReference type="PANTHER" id="PTHR43775:SF29">
    <property type="entry name" value="ASPERFURANONE POLYKETIDE SYNTHASE AFOG-RELATED"/>
    <property type="match status" value="1"/>
</dbReference>
<keyword evidence="5" id="KW-0560">Oxidoreductase</keyword>
<evidence type="ECO:0000259" key="12">
    <source>
        <dbReference type="PROSITE" id="PS52019"/>
    </source>
</evidence>
<dbReference type="InterPro" id="IPR020841">
    <property type="entry name" value="PKS_Beta-ketoAc_synthase_dom"/>
</dbReference>
<dbReference type="SUPFAM" id="SSF47336">
    <property type="entry name" value="ACP-like"/>
    <property type="match status" value="1"/>
</dbReference>
<dbReference type="InterPro" id="IPR050091">
    <property type="entry name" value="PKS_NRPS_Biosynth_Enz"/>
</dbReference>
<feature type="region of interest" description="Disordered" evidence="9">
    <location>
        <begin position="503"/>
        <end position="552"/>
    </location>
</feature>
<dbReference type="InterPro" id="IPR036291">
    <property type="entry name" value="NAD(P)-bd_dom_sf"/>
</dbReference>
<proteinExistence type="predicted"/>
<feature type="compositionally biased region" description="Polar residues" evidence="9">
    <location>
        <begin position="503"/>
        <end position="517"/>
    </location>
</feature>
<dbReference type="Pfam" id="PF08240">
    <property type="entry name" value="ADH_N"/>
    <property type="match status" value="1"/>
</dbReference>
<dbReference type="InterPro" id="IPR056501">
    <property type="entry name" value="NAD-bd_HRPKS_sdrA"/>
</dbReference>
<name>A0AAD9S7B7_PHOAM</name>
<dbReference type="InterPro" id="IPR036736">
    <property type="entry name" value="ACP-like_sf"/>
</dbReference>
<dbReference type="Proteomes" id="UP001265746">
    <property type="component" value="Unassembled WGS sequence"/>
</dbReference>
<dbReference type="SMART" id="SM00826">
    <property type="entry name" value="PKS_DH"/>
    <property type="match status" value="1"/>
</dbReference>
<dbReference type="Pfam" id="PF23114">
    <property type="entry name" value="NAD-bd_HRPKS_sdrA"/>
    <property type="match status" value="1"/>
</dbReference>
<dbReference type="CDD" id="cd05195">
    <property type="entry name" value="enoyl_red"/>
    <property type="match status" value="1"/>
</dbReference>
<dbReference type="FunFam" id="3.40.50.720:FF:000209">
    <property type="entry name" value="Polyketide synthase Pks12"/>
    <property type="match status" value="1"/>
</dbReference>
<dbReference type="GO" id="GO:0044550">
    <property type="term" value="P:secondary metabolite biosynthetic process"/>
    <property type="evidence" value="ECO:0007669"/>
    <property type="project" value="TreeGrafter"/>
</dbReference>
<dbReference type="InterPro" id="IPR049552">
    <property type="entry name" value="PKS_DH_N"/>
</dbReference>
<keyword evidence="6" id="KW-0511">Multifunctional enzyme</keyword>
<dbReference type="InterPro" id="IPR016035">
    <property type="entry name" value="Acyl_Trfase/lysoPLipase"/>
</dbReference>
<keyword evidence="7" id="KW-0012">Acyltransferase</keyword>
<dbReference type="Pfam" id="PF00107">
    <property type="entry name" value="ADH_zinc_N"/>
    <property type="match status" value="1"/>
</dbReference>
<evidence type="ECO:0000313" key="14">
    <source>
        <dbReference type="Proteomes" id="UP001265746"/>
    </source>
</evidence>
<feature type="region of interest" description="C-terminal hotdog fold" evidence="8">
    <location>
        <begin position="1204"/>
        <end position="1360"/>
    </location>
</feature>
<dbReference type="SUPFAM" id="SSF52151">
    <property type="entry name" value="FabD/lysophospholipase-like"/>
    <property type="match status" value="1"/>
</dbReference>
<dbReference type="PROSITE" id="PS52004">
    <property type="entry name" value="KS3_2"/>
    <property type="match status" value="1"/>
</dbReference>
<dbReference type="InterPro" id="IPR013149">
    <property type="entry name" value="ADH-like_C"/>
</dbReference>
<dbReference type="SUPFAM" id="SSF51735">
    <property type="entry name" value="NAD(P)-binding Rossmann-fold domains"/>
    <property type="match status" value="2"/>
</dbReference>
<dbReference type="GO" id="GO:0031177">
    <property type="term" value="F:phosphopantetheine binding"/>
    <property type="evidence" value="ECO:0007669"/>
    <property type="project" value="InterPro"/>
</dbReference>
<dbReference type="InterPro" id="IPR013968">
    <property type="entry name" value="PKS_KR"/>
</dbReference>
<dbReference type="CDD" id="cd05274">
    <property type="entry name" value="KR_FAS_SDR_x"/>
    <property type="match status" value="1"/>
</dbReference>
<dbReference type="InterPro" id="IPR014043">
    <property type="entry name" value="Acyl_transferase_dom"/>
</dbReference>
<dbReference type="GO" id="GO:0006633">
    <property type="term" value="P:fatty acid biosynthetic process"/>
    <property type="evidence" value="ECO:0007669"/>
    <property type="project" value="InterPro"/>
</dbReference>
<feature type="domain" description="Ketosynthase family 3 (KS3)" evidence="11">
    <location>
        <begin position="8"/>
        <end position="455"/>
    </location>
</feature>
<dbReference type="Pfam" id="PF21089">
    <property type="entry name" value="PKS_DH_N"/>
    <property type="match status" value="1"/>
</dbReference>
<gene>
    <name evidence="13" type="ORF">N8I77_010158</name>
</gene>
<dbReference type="InterPro" id="IPR001227">
    <property type="entry name" value="Ac_transferase_dom_sf"/>
</dbReference>
<feature type="domain" description="PKS/mFAS DH" evidence="12">
    <location>
        <begin position="1038"/>
        <end position="1360"/>
    </location>
</feature>
<keyword evidence="14" id="KW-1185">Reference proteome</keyword>
<dbReference type="InterPro" id="IPR014031">
    <property type="entry name" value="Ketoacyl_synth_C"/>
</dbReference>
<dbReference type="Gene3D" id="3.40.50.720">
    <property type="entry name" value="NAD(P)-binding Rossmann-like Domain"/>
    <property type="match status" value="1"/>
</dbReference>
<dbReference type="InterPro" id="IPR009081">
    <property type="entry name" value="PP-bd_ACP"/>
</dbReference>
<evidence type="ECO:0000259" key="10">
    <source>
        <dbReference type="PROSITE" id="PS50075"/>
    </source>
</evidence>
<comment type="caution">
    <text evidence="13">The sequence shown here is derived from an EMBL/GenBank/DDBJ whole genome shotgun (WGS) entry which is preliminary data.</text>
</comment>
<evidence type="ECO:0000256" key="4">
    <source>
        <dbReference type="ARBA" id="ARBA00022857"/>
    </source>
</evidence>
<dbReference type="Gene3D" id="3.30.70.3290">
    <property type="match status" value="1"/>
</dbReference>
<dbReference type="SUPFAM" id="SSF53901">
    <property type="entry name" value="Thiolase-like"/>
    <property type="match status" value="1"/>
</dbReference>
<dbReference type="Pfam" id="PF08242">
    <property type="entry name" value="Methyltransf_12"/>
    <property type="match status" value="1"/>
</dbReference>
<evidence type="ECO:0000256" key="3">
    <source>
        <dbReference type="ARBA" id="ARBA00022679"/>
    </source>
</evidence>
<dbReference type="InterPro" id="IPR042104">
    <property type="entry name" value="PKS_dehydratase_sf"/>
</dbReference>
<feature type="region of interest" description="N-terminal hotdog fold" evidence="8">
    <location>
        <begin position="1038"/>
        <end position="1175"/>
    </location>
</feature>
<dbReference type="SMART" id="SM00827">
    <property type="entry name" value="PKS_AT"/>
    <property type="match status" value="1"/>
</dbReference>
<dbReference type="Pfam" id="PF14765">
    <property type="entry name" value="PS-DH"/>
    <property type="match status" value="1"/>
</dbReference>
<dbReference type="PROSITE" id="PS00606">
    <property type="entry name" value="KS3_1"/>
    <property type="match status" value="1"/>
</dbReference>
<dbReference type="Gene3D" id="3.40.47.10">
    <property type="match status" value="1"/>
</dbReference>
<dbReference type="Pfam" id="PF00698">
    <property type="entry name" value="Acyl_transf_1"/>
    <property type="match status" value="1"/>
</dbReference>
<evidence type="ECO:0000259" key="11">
    <source>
        <dbReference type="PROSITE" id="PS52004"/>
    </source>
</evidence>
<dbReference type="InterPro" id="IPR013217">
    <property type="entry name" value="Methyltransf_12"/>
</dbReference>
<keyword evidence="2" id="KW-0597">Phosphoprotein</keyword>
<evidence type="ECO:0000256" key="1">
    <source>
        <dbReference type="ARBA" id="ARBA00022450"/>
    </source>
</evidence>
<dbReference type="InterPro" id="IPR020806">
    <property type="entry name" value="PKS_PP-bd"/>
</dbReference>
<dbReference type="InterPro" id="IPR016039">
    <property type="entry name" value="Thiolase-like"/>
</dbReference>
<evidence type="ECO:0000256" key="9">
    <source>
        <dbReference type="SAM" id="MobiDB-lite"/>
    </source>
</evidence>
<dbReference type="InterPro" id="IPR013154">
    <property type="entry name" value="ADH-like_N"/>
</dbReference>
<dbReference type="PROSITE" id="PS52019">
    <property type="entry name" value="PKS_MFAS_DH"/>
    <property type="match status" value="1"/>
</dbReference>
<dbReference type="SUPFAM" id="SSF50129">
    <property type="entry name" value="GroES-like"/>
    <property type="match status" value="1"/>
</dbReference>
<dbReference type="CDD" id="cd00833">
    <property type="entry name" value="PKS"/>
    <property type="match status" value="1"/>
</dbReference>
<organism evidence="13 14">
    <name type="scientific">Phomopsis amygdali</name>
    <name type="common">Fusicoccum amygdali</name>
    <dbReference type="NCBI Taxonomy" id="1214568"/>
    <lineage>
        <taxon>Eukaryota</taxon>
        <taxon>Fungi</taxon>
        <taxon>Dikarya</taxon>
        <taxon>Ascomycota</taxon>
        <taxon>Pezizomycotina</taxon>
        <taxon>Sordariomycetes</taxon>
        <taxon>Sordariomycetidae</taxon>
        <taxon>Diaporthales</taxon>
        <taxon>Diaporthaceae</taxon>
        <taxon>Diaporthe</taxon>
    </lineage>
</organism>
<dbReference type="InterPro" id="IPR014030">
    <property type="entry name" value="Ketoacyl_synth_N"/>
</dbReference>
<protein>
    <submittedName>
        <fullName evidence="13">Uncharacterized protein</fullName>
    </submittedName>
</protein>
<evidence type="ECO:0000256" key="6">
    <source>
        <dbReference type="ARBA" id="ARBA00023268"/>
    </source>
</evidence>
<dbReference type="GO" id="GO:1901336">
    <property type="term" value="P:lactone biosynthetic process"/>
    <property type="evidence" value="ECO:0007669"/>
    <property type="project" value="UniProtKB-ARBA"/>
</dbReference>
<dbReference type="Pfam" id="PF08659">
    <property type="entry name" value="KR"/>
    <property type="match status" value="1"/>
</dbReference>
<dbReference type="Pfam" id="PF02801">
    <property type="entry name" value="Ketoacyl-synt_C"/>
    <property type="match status" value="1"/>
</dbReference>
<dbReference type="InterPro" id="IPR018201">
    <property type="entry name" value="Ketoacyl_synth_AS"/>
</dbReference>
<feature type="active site" description="Proton acceptor; for dehydratase activity" evidence="8">
    <location>
        <position position="1070"/>
    </location>
</feature>
<dbReference type="InterPro" id="IPR016036">
    <property type="entry name" value="Malonyl_transacylase_ACP-bd"/>
</dbReference>
<dbReference type="Pfam" id="PF00109">
    <property type="entry name" value="ketoacyl-synt"/>
    <property type="match status" value="2"/>
</dbReference>
<dbReference type="SUPFAM" id="SSF55048">
    <property type="entry name" value="Probable ACP-binding domain of malonyl-CoA ACP transacylase"/>
    <property type="match status" value="1"/>
</dbReference>
<dbReference type="InterPro" id="IPR020843">
    <property type="entry name" value="ER"/>
</dbReference>
<feature type="compositionally biased region" description="Polar residues" evidence="9">
    <location>
        <begin position="1939"/>
        <end position="1950"/>
    </location>
</feature>
<dbReference type="GO" id="GO:0004315">
    <property type="term" value="F:3-oxoacyl-[acyl-carrier-protein] synthase activity"/>
    <property type="evidence" value="ECO:0007669"/>
    <property type="project" value="InterPro"/>
</dbReference>
<evidence type="ECO:0000313" key="13">
    <source>
        <dbReference type="EMBL" id="KAK2600637.1"/>
    </source>
</evidence>
<accession>A0AAD9S7B7</accession>
<dbReference type="InterPro" id="IPR020807">
    <property type="entry name" value="PKS_DH"/>
</dbReference>
<dbReference type="SUPFAM" id="SSF53335">
    <property type="entry name" value="S-adenosyl-L-methionine-dependent methyltransferases"/>
    <property type="match status" value="1"/>
</dbReference>
<feature type="compositionally biased region" description="Low complexity" evidence="9">
    <location>
        <begin position="518"/>
        <end position="546"/>
    </location>
</feature>
<keyword evidence="4" id="KW-0521">NADP</keyword>
<dbReference type="Gene3D" id="3.40.366.10">
    <property type="entry name" value="Malonyl-Coenzyme A Acyl Carrier Protein, domain 2"/>
    <property type="match status" value="1"/>
</dbReference>
<dbReference type="EMBL" id="JAUJFL010000006">
    <property type="protein sequence ID" value="KAK2600637.1"/>
    <property type="molecule type" value="Genomic_DNA"/>
</dbReference>
<feature type="region of interest" description="Disordered" evidence="9">
    <location>
        <begin position="1937"/>
        <end position="1960"/>
    </location>
</feature>
<keyword evidence="3" id="KW-0808">Transferase</keyword>
<dbReference type="SMART" id="SM00823">
    <property type="entry name" value="PKS_PP"/>
    <property type="match status" value="1"/>
</dbReference>
<reference evidence="13" key="1">
    <citation type="submission" date="2023-06" db="EMBL/GenBank/DDBJ databases">
        <authorList>
            <person name="Noh H."/>
        </authorList>
    </citation>
    <scope>NUCLEOTIDE SEQUENCE</scope>
    <source>
        <strain evidence="13">DUCC20226</strain>
    </source>
</reference>
<evidence type="ECO:0000256" key="7">
    <source>
        <dbReference type="ARBA" id="ARBA00023315"/>
    </source>
</evidence>
<sequence>MTMDGDAVEPIAITGLSVKFPQDATSPDGFWDMLREGRSAATKVPEDRFNVDGQCKSAIIADQHPLRSSIDANSFYHPDPNRLDALRVKDAHFMKENPRAFDAGFFNMSPAEASVLDPQQRGLLEGAYHCIENAGLTLASLAGSRTAVFVACFGRDYDAFIARDVESMSRYHATGSGSSMLANRISHAFDLRGPSITIDTACSAGLSAFHIACQSVLSGESEQALVCGGNTYLTPESLTIPLDDAGFLSPDGRCYSFDFKANGYARGEGFGCVLIKPLRSAIKQNNVIRAVVRGTGVNQDGRTPSITQPSSEAQISLIRSTYALAGLDLDQTAYVEAHGTGTAVGDPIEARSIGEVFRHGRDATHPVHVGSVKSNIGHLEGASGLAGIIKTVLVLEKGVIPPICNFERPNPAIDEKALCLQFDKEATPWPSEGLRRASVSSFGYGGSNGHAILEDAYHYMRLRGLHGRHNTSELPTLSEYASISEYFDLSNFGSSSPQEATLASQSLASTPSTATNGSASPAAICSSSSSPAQSSLTPLDSSSQSQADDDTTKSSYTAKALLVLSAADEEGPSRASDSLSSYLASAQGHKHQTQDVLHTLAAYRSAHPWRSYAVVSDLSSKDLKGLVPATRAAHTSPSLIFLFTGQGAQYVRMGLGLMHYPVFSQSLKHSGDYLKKSLGCKWDLLTELGKSNEEDSRIASPEIAQPICTALQVALVDLLQSWGISPNSVVGHSSGEMAAAYCAGALGHEEAIGLAYLRGIVSEKISSQTSESAHARLGMLSAGMDEQSAVQLLKDMGVDGSVSVGCVNSPINVTLTGTVEALDSVYDKLDEDEVFVRRLAVSVAYHSKHMETVSDEYCSLIKEQLQLQAALASNKIRVAMFSSVTGERIELSETREPSYWVRNLIGTVHFSDSLTSAVQAEKRTHFFVEIGPQAALRRPVQDTLTPLLGKSASNKWTYVNLLDPKTDDTTAVLNSLGRAWCAGVDVDIASINMSSLDDEKEPPKMIPDLPSYPFNHTKTFWEESRLSTRFAFRKHRRHGLLGLRTRDFNPAEASWRHIIRYDENPWILDHTLNGSSIYPGSGMIVMAVEALRQMTVVEEGMVIKGYRVKDVKFKRAINVNDSERGVEAQLHIRQRRDDVNNSLQKWYDWRVFTQGSGDEWLEAAYGRINVEIENKTVTPGAHERDMRLSHDLQNMYEDVADRCKFKTYPDQMYGNMASLGLHYGPFFARLTDIQYSKSGHATATLPMRDYADKMAFANEDPCVIHPTTLDALCHLQMAALSHGGWKPIPTMMFTHCAEMWISHKLLSLPGNPTVRAASRQTMKGFRECEFETVAFLGDTNEPAVIIRGERGTAISNLDEGAGMSSGEAFDTACYSLSFRPDLRLLGNQTTYEFLMGQTFRKFALPNTDHIDRADAMAIYYVENVLDRLKAETDGSDFGDYRDHYVAWMRRMLAKKSEYTPASRGRTDIDAGSLVTLDVEEPTQKLIRKVGDNLFDMLTGKANIHEVIFGGHLVDDYYSAEMFKIHAHRTGSYIDILAHANPYLRILEVGAGTGSSAAGVLPFLTHDMGNDRRLIRISEYMYTDVSAGFFEHARQRFSDYSSILSFSKLDIEADPVAQGFQEGTYDVVIAGNVVHATSDLHTSLKTVRRLLKPGGKFIMVEICNPQSVREGLIFGLLPGWWLRTQRGEGETVVYPDQGPLLTESQWSKVLTECGFSGVDMQFRDHDALPYHRLSTLVATAVEDSTTPVATVSPLSTNIVLDPESSLQTELAHSLQSSLHVASTITLAQAEATNLGDSIVISLLELDASILHHVSNSQMQAIKKISLNSHRLLWVTSGGGPRAQNPEAELSIGLGRTVCSERGDQGFIVISLDPGSLEDVDHRVKLIEPVLRRISYKDLNDDEVETELAEIDGVLQIPRVAPNGRLNDAVASRMINRPLEKQTSNVGSSTEEPSTETKPIRLTIGNPGLLDTLHFKEIPDAGKPLQADEVEIKVMSSSINFKDVMIALGQIPGTQHGFGYDGSGVITKIGPTCKHARVGDRVMFVAVTGAFATFVRVSELQTHIMPASMSYTVAASIPVVYCTALYSLDYVARLGPGETVLIHAGAGGVGQAAIQIAQRRGATIYVTAGSETKRNLLMTEYGVPASHIFSSRDATFVDDIMHATGGRGVDVVLNSLGGELLQQSWKCIKVFGRFVEIGKADILQNTGLDMAPFDRNVTFSAVDLIVVVENSKELMRKVMADVMSLWDGDKPVHEPRPLHVYPSTRFEDAMRYLQSGKNTGKTVMDWSESGTVQYQPCWKPAYTFRTDATYVLAGGLGGLPRAMVRWMISRGAKFFLLLSRSGVGGHEDAEKFLREVEHLGGTIFAPACDIAKYDVLEKTLRGYEGKLPPIKGCIQGAMVLHDELVEHMTADVWNEPLESKYHGSRNLVKLLPQDMDFLVLLSSFAGIIGNRGQSNYAAGNTYQDALARNLVVHQRRRAVSVNLGLILETGSANSNYFFVQSTLRAGFSGVTQEQLMALLDVVCDPKYDYSQPEAAQIVHVVDSPKQLWQKGHESVVGWMTKPLFKNLHRIGASFASSSEGSSAAASSSTSVDYLALVKASSSTEEAGEVICKALIQKLAKSLSVPEKDLDPAQPAFRHGVDSLIAVEVRYWFLKTFGTEVAVFNILKDWSMTELCHSVATGLVKHEG</sequence>